<dbReference type="PANTHER" id="PTHR37422:SF13">
    <property type="entry name" value="LIPOPOLYSACCHARIDE BIOSYNTHESIS PROTEIN PA4999-RELATED"/>
    <property type="match status" value="1"/>
</dbReference>
<feature type="transmembrane region" description="Helical" evidence="5">
    <location>
        <begin position="38"/>
        <end position="62"/>
    </location>
</feature>
<evidence type="ECO:0000256" key="4">
    <source>
        <dbReference type="ARBA" id="ARBA00023136"/>
    </source>
</evidence>
<feature type="transmembrane region" description="Helical" evidence="5">
    <location>
        <begin position="74"/>
        <end position="93"/>
    </location>
</feature>
<dbReference type="InterPro" id="IPR007016">
    <property type="entry name" value="O-antigen_ligase-rel_domated"/>
</dbReference>
<dbReference type="EMBL" id="BAABWN010000008">
    <property type="protein sequence ID" value="GAA6168730.1"/>
    <property type="molecule type" value="Genomic_DNA"/>
</dbReference>
<accession>A0ABQ0AAP5</accession>
<evidence type="ECO:0000256" key="5">
    <source>
        <dbReference type="SAM" id="Phobius"/>
    </source>
</evidence>
<feature type="domain" description="O-antigen ligase-related" evidence="6">
    <location>
        <begin position="276"/>
        <end position="408"/>
    </location>
</feature>
<feature type="transmembrane region" description="Helical" evidence="5">
    <location>
        <begin position="99"/>
        <end position="118"/>
    </location>
</feature>
<keyword evidence="4 5" id="KW-0472">Membrane</keyword>
<keyword evidence="8" id="KW-1185">Reference proteome</keyword>
<evidence type="ECO:0000256" key="3">
    <source>
        <dbReference type="ARBA" id="ARBA00022989"/>
    </source>
</evidence>
<feature type="transmembrane region" description="Helical" evidence="5">
    <location>
        <begin position="291"/>
        <end position="307"/>
    </location>
</feature>
<feature type="transmembrane region" description="Helical" evidence="5">
    <location>
        <begin position="431"/>
        <end position="450"/>
    </location>
</feature>
<feature type="transmembrane region" description="Helical" evidence="5">
    <location>
        <begin position="184"/>
        <end position="204"/>
    </location>
</feature>
<evidence type="ECO:0000256" key="1">
    <source>
        <dbReference type="ARBA" id="ARBA00004141"/>
    </source>
</evidence>
<evidence type="ECO:0000259" key="6">
    <source>
        <dbReference type="Pfam" id="PF04932"/>
    </source>
</evidence>
<feature type="transmembrane region" description="Helical" evidence="5">
    <location>
        <begin position="130"/>
        <end position="148"/>
    </location>
</feature>
<feature type="transmembrane region" description="Helical" evidence="5">
    <location>
        <begin position="268"/>
        <end position="285"/>
    </location>
</feature>
<feature type="transmembrane region" description="Helical" evidence="5">
    <location>
        <begin position="7"/>
        <end position="26"/>
    </location>
</feature>
<sequence length="492" mass="55594">MIYYLKIFIVLGTTIIVGSYLFNKAFQEPRAYLWGKASLILVGVTALMGNIWLIYFATGYICFKMIEEEREEKICAFLALFSAIPMMKFPVPFPGISNLMVMEHPIFLSICLLLPIYLKLRKQPHQKLLIDKLVLIYCIVITVLNFRIDTSITFWFKLGLNTFLTIWLPYYVISNAGGNFRSYLIALSFGGIILAIGSVAEWFLSWKMYGPLASHIGGVRVDKLSTAYHFRGFGLRISASWFDPIAFGSFMALILFVVTQLTKIGVKTSIYSLGFVGLLFAALLFTDSRGAFLVALVGIAVVLYYKIESQGARNFYKYTIFFVAAIMLINMKALLQFDSSGGSWLYRYNLVQNSGHAFNENPLFGTPFFRDDPVLRATMLQGQGIVDIVNSYLAILLRYGLLGFVLYVWIWFYAMIRVADRIAILEKKDDPLWKVGVVLLGMLVGMAVFIVTTSSIVYLGKLLWLLLALASAYIKNTTPPKKTRRRMANAPV</sequence>
<evidence type="ECO:0000313" key="8">
    <source>
        <dbReference type="Proteomes" id="UP001465153"/>
    </source>
</evidence>
<feature type="transmembrane region" description="Helical" evidence="5">
    <location>
        <begin position="399"/>
        <end position="419"/>
    </location>
</feature>
<dbReference type="RefSeq" id="WP_233088251.1">
    <property type="nucleotide sequence ID" value="NZ_BAABWN010000008.1"/>
</dbReference>
<gene>
    <name evidence="7" type="ORF">NBRC116591_25410</name>
</gene>
<dbReference type="Pfam" id="PF04932">
    <property type="entry name" value="Wzy_C"/>
    <property type="match status" value="1"/>
</dbReference>
<reference evidence="7 8" key="1">
    <citation type="submission" date="2024-04" db="EMBL/GenBank/DDBJ databases">
        <title>Draft genome sequence of Sessilibacter corallicola NBRC 116591.</title>
        <authorList>
            <person name="Miyakawa T."/>
            <person name="Kusuya Y."/>
            <person name="Miura T."/>
        </authorList>
    </citation>
    <scope>NUCLEOTIDE SEQUENCE [LARGE SCALE GENOMIC DNA]</scope>
    <source>
        <strain evidence="7 8">KU-00831-HH</strain>
    </source>
</reference>
<organism evidence="7 8">
    <name type="scientific">Sessilibacter corallicola</name>
    <dbReference type="NCBI Taxonomy" id="2904075"/>
    <lineage>
        <taxon>Bacteria</taxon>
        <taxon>Pseudomonadati</taxon>
        <taxon>Pseudomonadota</taxon>
        <taxon>Gammaproteobacteria</taxon>
        <taxon>Cellvibrionales</taxon>
        <taxon>Cellvibrionaceae</taxon>
        <taxon>Sessilibacter</taxon>
    </lineage>
</organism>
<evidence type="ECO:0000313" key="7">
    <source>
        <dbReference type="EMBL" id="GAA6168730.1"/>
    </source>
</evidence>
<keyword evidence="2 5" id="KW-0812">Transmembrane</keyword>
<keyword evidence="3 5" id="KW-1133">Transmembrane helix</keyword>
<comment type="caution">
    <text evidence="7">The sequence shown here is derived from an EMBL/GenBank/DDBJ whole genome shotgun (WGS) entry which is preliminary data.</text>
</comment>
<name>A0ABQ0AAP5_9GAMM</name>
<proteinExistence type="predicted"/>
<protein>
    <recommendedName>
        <fullName evidence="6">O-antigen ligase-related domain-containing protein</fullName>
    </recommendedName>
</protein>
<comment type="subcellular location">
    <subcellularLocation>
        <location evidence="1">Membrane</location>
        <topology evidence="1">Multi-pass membrane protein</topology>
    </subcellularLocation>
</comment>
<dbReference type="Proteomes" id="UP001465153">
    <property type="component" value="Unassembled WGS sequence"/>
</dbReference>
<feature type="transmembrane region" description="Helical" evidence="5">
    <location>
        <begin position="154"/>
        <end position="172"/>
    </location>
</feature>
<dbReference type="InterPro" id="IPR051533">
    <property type="entry name" value="WaaL-like"/>
</dbReference>
<dbReference type="PANTHER" id="PTHR37422">
    <property type="entry name" value="TEICHURONIC ACID BIOSYNTHESIS PROTEIN TUAE"/>
    <property type="match status" value="1"/>
</dbReference>
<evidence type="ECO:0000256" key="2">
    <source>
        <dbReference type="ARBA" id="ARBA00022692"/>
    </source>
</evidence>
<feature type="transmembrane region" description="Helical" evidence="5">
    <location>
        <begin position="319"/>
        <end position="337"/>
    </location>
</feature>
<feature type="transmembrane region" description="Helical" evidence="5">
    <location>
        <begin position="241"/>
        <end position="261"/>
    </location>
</feature>